<organism evidence="1 2">
    <name type="scientific">Cajanus cajan</name>
    <name type="common">Pigeon pea</name>
    <name type="synonym">Cajanus indicus</name>
    <dbReference type="NCBI Taxonomy" id="3821"/>
    <lineage>
        <taxon>Eukaryota</taxon>
        <taxon>Viridiplantae</taxon>
        <taxon>Streptophyta</taxon>
        <taxon>Embryophyta</taxon>
        <taxon>Tracheophyta</taxon>
        <taxon>Spermatophyta</taxon>
        <taxon>Magnoliopsida</taxon>
        <taxon>eudicotyledons</taxon>
        <taxon>Gunneridae</taxon>
        <taxon>Pentapetalae</taxon>
        <taxon>rosids</taxon>
        <taxon>fabids</taxon>
        <taxon>Fabales</taxon>
        <taxon>Fabaceae</taxon>
        <taxon>Papilionoideae</taxon>
        <taxon>50 kb inversion clade</taxon>
        <taxon>NPAAA clade</taxon>
        <taxon>indigoferoid/millettioid clade</taxon>
        <taxon>Phaseoleae</taxon>
        <taxon>Cajanus</taxon>
    </lineage>
</organism>
<proteinExistence type="predicted"/>
<evidence type="ECO:0000313" key="1">
    <source>
        <dbReference type="EMBL" id="KYP56824.1"/>
    </source>
</evidence>
<dbReference type="AlphaFoldDB" id="A0A151SPR3"/>
<dbReference type="Proteomes" id="UP000075243">
    <property type="component" value="Chromosome 11"/>
</dbReference>
<evidence type="ECO:0008006" key="3">
    <source>
        <dbReference type="Google" id="ProtNLM"/>
    </source>
</evidence>
<keyword evidence="2" id="KW-1185">Reference proteome</keyword>
<dbReference type="EMBL" id="CM003613">
    <property type="protein sequence ID" value="KYP56824.1"/>
    <property type="molecule type" value="Genomic_DNA"/>
</dbReference>
<dbReference type="Gramene" id="C.cajan_03002.t">
    <property type="protein sequence ID" value="C.cajan_03002.t.cds1"/>
    <property type="gene ID" value="C.cajan_03002"/>
</dbReference>
<protein>
    <recommendedName>
        <fullName evidence="3">Reverse transcriptase Ty1/copia-type domain-containing protein</fullName>
    </recommendedName>
</protein>
<accession>A0A151SPR3</accession>
<evidence type="ECO:0000313" key="2">
    <source>
        <dbReference type="Proteomes" id="UP000075243"/>
    </source>
</evidence>
<gene>
    <name evidence="1" type="ORF">KK1_003072</name>
</gene>
<sequence length="65" mass="7725">MSMMCELNFFLGLQIKPKNEGIYIHQQKYKNELLLKFNMNEYKPMLTPMRSSMSLSKDESSKPVY</sequence>
<name>A0A151SPR3_CAJCA</name>
<reference evidence="1 2" key="1">
    <citation type="journal article" date="2012" name="Nat. Biotechnol.">
        <title>Draft genome sequence of pigeonpea (Cajanus cajan), an orphan legume crop of resource-poor farmers.</title>
        <authorList>
            <person name="Varshney R.K."/>
            <person name="Chen W."/>
            <person name="Li Y."/>
            <person name="Bharti A.K."/>
            <person name="Saxena R.K."/>
            <person name="Schlueter J.A."/>
            <person name="Donoghue M.T."/>
            <person name="Azam S."/>
            <person name="Fan G."/>
            <person name="Whaley A.M."/>
            <person name="Farmer A.D."/>
            <person name="Sheridan J."/>
            <person name="Iwata A."/>
            <person name="Tuteja R."/>
            <person name="Penmetsa R.V."/>
            <person name="Wu W."/>
            <person name="Upadhyaya H.D."/>
            <person name="Yang S.P."/>
            <person name="Shah T."/>
            <person name="Saxena K.B."/>
            <person name="Michael T."/>
            <person name="McCombie W.R."/>
            <person name="Yang B."/>
            <person name="Zhang G."/>
            <person name="Yang H."/>
            <person name="Wang J."/>
            <person name="Spillane C."/>
            <person name="Cook D.R."/>
            <person name="May G.D."/>
            <person name="Xu X."/>
            <person name="Jackson S.A."/>
        </authorList>
    </citation>
    <scope>NUCLEOTIDE SEQUENCE [LARGE SCALE GENOMIC DNA]</scope>
    <source>
        <strain evidence="2">cv. Asha</strain>
    </source>
</reference>